<organism evidence="1 2">
    <name type="scientific">Racocetra persica</name>
    <dbReference type="NCBI Taxonomy" id="160502"/>
    <lineage>
        <taxon>Eukaryota</taxon>
        <taxon>Fungi</taxon>
        <taxon>Fungi incertae sedis</taxon>
        <taxon>Mucoromycota</taxon>
        <taxon>Glomeromycotina</taxon>
        <taxon>Glomeromycetes</taxon>
        <taxon>Diversisporales</taxon>
        <taxon>Gigasporaceae</taxon>
        <taxon>Racocetra</taxon>
    </lineage>
</organism>
<comment type="caution">
    <text evidence="1">The sequence shown here is derived from an EMBL/GenBank/DDBJ whole genome shotgun (WGS) entry which is preliminary data.</text>
</comment>
<reference evidence="1" key="1">
    <citation type="submission" date="2021-06" db="EMBL/GenBank/DDBJ databases">
        <authorList>
            <person name="Kallberg Y."/>
            <person name="Tangrot J."/>
            <person name="Rosling A."/>
        </authorList>
    </citation>
    <scope>NUCLEOTIDE SEQUENCE</scope>
    <source>
        <strain evidence="1">MA461A</strain>
    </source>
</reference>
<feature type="non-terminal residue" evidence="1">
    <location>
        <position position="149"/>
    </location>
</feature>
<dbReference type="Proteomes" id="UP000789920">
    <property type="component" value="Unassembled WGS sequence"/>
</dbReference>
<feature type="non-terminal residue" evidence="1">
    <location>
        <position position="1"/>
    </location>
</feature>
<keyword evidence="2" id="KW-1185">Reference proteome</keyword>
<gene>
    <name evidence="1" type="ORF">RPERSI_LOCUS29756</name>
</gene>
<sequence>NGKSIEPINIKEAIYLISDMWKQVMHSMIVHYWNKTKILPLEMNVAADTSDVNDINDLEQLLEELKMPYNCTKLSAEEYVNVNKEVQTMDTPTKESIVKEVLKEQGLIDNDDSDSEDEAEEEVIDDLVTYNEGKGALEVTKKYLKQSQF</sequence>
<protein>
    <submittedName>
        <fullName evidence="1">27242_t:CDS:1</fullName>
    </submittedName>
</protein>
<name>A0ACA9SGE9_9GLOM</name>
<dbReference type="EMBL" id="CAJVQC010113328">
    <property type="protein sequence ID" value="CAG8835978.1"/>
    <property type="molecule type" value="Genomic_DNA"/>
</dbReference>
<evidence type="ECO:0000313" key="2">
    <source>
        <dbReference type="Proteomes" id="UP000789920"/>
    </source>
</evidence>
<proteinExistence type="predicted"/>
<accession>A0ACA9SGE9</accession>
<evidence type="ECO:0000313" key="1">
    <source>
        <dbReference type="EMBL" id="CAG8835978.1"/>
    </source>
</evidence>